<feature type="transmembrane region" description="Helical" evidence="1">
    <location>
        <begin position="150"/>
        <end position="168"/>
    </location>
</feature>
<feature type="transmembrane region" description="Helical" evidence="1">
    <location>
        <begin position="260"/>
        <end position="276"/>
    </location>
</feature>
<sequence length="406" mass="46337">MASEDQRSVPKEGGWGYMIVAATVVILWFITLKQMAFSLVKSYTSHHYLYFQHFWFSYRQVSFVGSIILLVGAIYRIFVQDFTNFTISQGFIAMIGKGLLESACLTALNSNFTKKIAFIMCLHQTVVYVFDLFLVQLATCIEEIFDPRGTLIGLALLSCFCLPASAMLRPPPKNDEDEDETNRLSLAEPNEEVVPLCDRIALTFRRLSEKLKLLKSYKYWNTIVGISLALNGDEFFFKFLPLVREAIGKESKLSLKPNSATELIFIILLTIVSAFVKLNSRLLMLFTSALVVIIRIHLVPFIDTESEFVLFECLRCFTKVPVPLVFSEEYKDNFTTAYSICMVIDSVVNFIFTGLIHAVLHCSDADKKTEYICISAYVICWLIWTLEFTIFRKKPTNNGQNLNENQ</sequence>
<keyword evidence="1" id="KW-0472">Membrane</keyword>
<comment type="caution">
    <text evidence="2">The sequence shown here is derived from an EMBL/GenBank/DDBJ whole genome shotgun (WGS) entry which is preliminary data.</text>
</comment>
<feature type="transmembrane region" description="Helical" evidence="1">
    <location>
        <begin position="90"/>
        <end position="109"/>
    </location>
</feature>
<reference evidence="2 3" key="1">
    <citation type="submission" date="2024-05" db="EMBL/GenBank/DDBJ databases">
        <title>Genetic variation in Jamaican populations of the coffee berry borer (Hypothenemus hampei).</title>
        <authorList>
            <person name="Errbii M."/>
            <person name="Myrie A."/>
        </authorList>
    </citation>
    <scope>NUCLEOTIDE SEQUENCE [LARGE SCALE GENOMIC DNA]</scope>
    <source>
        <strain evidence="2">JA-Hopewell-2020-01-JO</strain>
        <tissue evidence="2">Whole body</tissue>
    </source>
</reference>
<feature type="transmembrane region" description="Helical" evidence="1">
    <location>
        <begin position="371"/>
        <end position="391"/>
    </location>
</feature>
<dbReference type="InterPro" id="IPR050327">
    <property type="entry name" value="Proton-linked_MCT"/>
</dbReference>
<evidence type="ECO:0000313" key="3">
    <source>
        <dbReference type="Proteomes" id="UP001566132"/>
    </source>
</evidence>
<keyword evidence="3" id="KW-1185">Reference proteome</keyword>
<feature type="transmembrane region" description="Helical" evidence="1">
    <location>
        <begin position="15"/>
        <end position="40"/>
    </location>
</feature>
<dbReference type="Proteomes" id="UP001566132">
    <property type="component" value="Unassembled WGS sequence"/>
</dbReference>
<feature type="transmembrane region" description="Helical" evidence="1">
    <location>
        <begin position="283"/>
        <end position="302"/>
    </location>
</feature>
<dbReference type="AlphaFoldDB" id="A0ABD1F5P1"/>
<accession>A0ABD1F5P1</accession>
<feature type="transmembrane region" description="Helical" evidence="1">
    <location>
        <begin position="337"/>
        <end position="359"/>
    </location>
</feature>
<proteinExistence type="predicted"/>
<feature type="transmembrane region" description="Helical" evidence="1">
    <location>
        <begin position="116"/>
        <end position="138"/>
    </location>
</feature>
<evidence type="ECO:0000313" key="2">
    <source>
        <dbReference type="EMBL" id="KAL1512921.1"/>
    </source>
</evidence>
<feature type="transmembrane region" description="Helical" evidence="1">
    <location>
        <begin position="61"/>
        <end position="78"/>
    </location>
</feature>
<dbReference type="PANTHER" id="PTHR11360">
    <property type="entry name" value="MONOCARBOXYLATE TRANSPORTER"/>
    <property type="match status" value="1"/>
</dbReference>
<keyword evidence="1" id="KW-1133">Transmembrane helix</keyword>
<dbReference type="InterPro" id="IPR036259">
    <property type="entry name" value="MFS_trans_sf"/>
</dbReference>
<organism evidence="2 3">
    <name type="scientific">Hypothenemus hampei</name>
    <name type="common">Coffee berry borer</name>
    <dbReference type="NCBI Taxonomy" id="57062"/>
    <lineage>
        <taxon>Eukaryota</taxon>
        <taxon>Metazoa</taxon>
        <taxon>Ecdysozoa</taxon>
        <taxon>Arthropoda</taxon>
        <taxon>Hexapoda</taxon>
        <taxon>Insecta</taxon>
        <taxon>Pterygota</taxon>
        <taxon>Neoptera</taxon>
        <taxon>Endopterygota</taxon>
        <taxon>Coleoptera</taxon>
        <taxon>Polyphaga</taxon>
        <taxon>Cucujiformia</taxon>
        <taxon>Curculionidae</taxon>
        <taxon>Scolytinae</taxon>
        <taxon>Hypothenemus</taxon>
    </lineage>
</organism>
<protein>
    <submittedName>
        <fullName evidence="2">Uncharacterized protein</fullName>
    </submittedName>
</protein>
<dbReference type="PANTHER" id="PTHR11360:SF309">
    <property type="entry name" value="MONOCARBOXYLATE TRANSPORTER 7-LIKE PROTEIN"/>
    <property type="match status" value="1"/>
</dbReference>
<name>A0ABD1F5P1_HYPHA</name>
<keyword evidence="1" id="KW-0812">Transmembrane</keyword>
<evidence type="ECO:0000256" key="1">
    <source>
        <dbReference type="SAM" id="Phobius"/>
    </source>
</evidence>
<dbReference type="SUPFAM" id="SSF103473">
    <property type="entry name" value="MFS general substrate transporter"/>
    <property type="match status" value="1"/>
</dbReference>
<dbReference type="EMBL" id="JBDJPC010000002">
    <property type="protein sequence ID" value="KAL1512921.1"/>
    <property type="molecule type" value="Genomic_DNA"/>
</dbReference>
<gene>
    <name evidence="2" type="ORF">ABEB36_002422</name>
</gene>
<dbReference type="Gene3D" id="1.20.1250.20">
    <property type="entry name" value="MFS general substrate transporter like domains"/>
    <property type="match status" value="1"/>
</dbReference>